<dbReference type="AlphaFoldDB" id="A0A261ET61"/>
<comment type="caution">
    <text evidence="2">The sequence shown here is derived from an EMBL/GenBank/DDBJ whole genome shotgun (WGS) entry which is preliminary data.</text>
</comment>
<evidence type="ECO:0000259" key="1">
    <source>
        <dbReference type="Pfam" id="PF07553"/>
    </source>
</evidence>
<proteinExistence type="predicted"/>
<dbReference type="InterPro" id="IPR036388">
    <property type="entry name" value="WH-like_DNA-bd_sf"/>
</dbReference>
<feature type="domain" description="Putative host cell surface-exposed lipoprotein Ltp-like HTH region" evidence="1">
    <location>
        <begin position="82"/>
        <end position="126"/>
    </location>
</feature>
<evidence type="ECO:0000313" key="3">
    <source>
        <dbReference type="Proteomes" id="UP000216004"/>
    </source>
</evidence>
<dbReference type="Gene3D" id="1.10.10.10">
    <property type="entry name" value="Winged helix-like DNA-binding domain superfamily/Winged helix DNA-binding domain"/>
    <property type="match status" value="2"/>
</dbReference>
<dbReference type="EMBL" id="MWWS01000004">
    <property type="protein sequence ID" value="OZG50062.1"/>
    <property type="molecule type" value="Genomic_DNA"/>
</dbReference>
<keyword evidence="3" id="KW-1185">Reference proteome</keyword>
<gene>
    <name evidence="2" type="ORF">BOCO_0579</name>
</gene>
<dbReference type="Proteomes" id="UP000216004">
    <property type="component" value="Unassembled WGS sequence"/>
</dbReference>
<dbReference type="InterPro" id="IPR011434">
    <property type="entry name" value="Ltp-like_HTH"/>
</dbReference>
<evidence type="ECO:0000313" key="2">
    <source>
        <dbReference type="EMBL" id="OZG50062.1"/>
    </source>
</evidence>
<sequence length="190" mass="21772">MPDSPFRHAHVVGSTRPWYKYVKPWKFILIFAAIACFLVAQSHIVDVQHAVVETYETMRGNRPVKKKPTKKPTVRPTPITPEYNEAATKAQTYVDTLHLSEEGLRDRLTSKTDDYTPDMAQYAIEKVHADYPNNALITAKELEQEGVTRPEDLMKKLTSAKYKFTPADAEFALRHLFPDQIVNSVLNREQ</sequence>
<reference evidence="2 3" key="1">
    <citation type="journal article" date="2017" name="BMC Genomics">
        <title>Comparative genomic and phylogenomic analyses of the Bifidobacteriaceae family.</title>
        <authorList>
            <person name="Lugli G.A."/>
            <person name="Milani C."/>
            <person name="Turroni F."/>
            <person name="Duranti S."/>
            <person name="Mancabelli L."/>
            <person name="Mangifesta M."/>
            <person name="Ferrario C."/>
            <person name="Modesto M."/>
            <person name="Mattarelli P."/>
            <person name="Jiri K."/>
            <person name="van Sinderen D."/>
            <person name="Ventura M."/>
        </authorList>
    </citation>
    <scope>NUCLEOTIDE SEQUENCE [LARGE SCALE GENOMIC DNA]</scope>
    <source>
        <strain evidence="2 3">DSM 22924</strain>
    </source>
</reference>
<keyword evidence="2" id="KW-0449">Lipoprotein</keyword>
<accession>A0A261ET61</accession>
<dbReference type="RefSeq" id="WP_094722598.1">
    <property type="nucleotide sequence ID" value="NZ_MWWS01000004.1"/>
</dbReference>
<dbReference type="OrthoDB" id="2004788at2"/>
<organism evidence="2 3">
    <name type="scientific">Bombiscardovia coagulans</name>
    <dbReference type="NCBI Taxonomy" id="686666"/>
    <lineage>
        <taxon>Bacteria</taxon>
        <taxon>Bacillati</taxon>
        <taxon>Actinomycetota</taxon>
        <taxon>Actinomycetes</taxon>
        <taxon>Bifidobacteriales</taxon>
        <taxon>Bifidobacteriaceae</taxon>
        <taxon>Bombiscardovia</taxon>
    </lineage>
</organism>
<dbReference type="Pfam" id="PF07553">
    <property type="entry name" value="Lipoprotein_Ltp"/>
    <property type="match status" value="1"/>
</dbReference>
<protein>
    <submittedName>
        <fullName evidence="2">Host cell surface-exposed lipoprotein</fullName>
    </submittedName>
</protein>
<name>A0A261ET61_9BIFI</name>